<keyword evidence="3" id="KW-0732">Signal</keyword>
<feature type="transmembrane region" description="Helical" evidence="8">
    <location>
        <begin position="719"/>
        <end position="739"/>
    </location>
</feature>
<dbReference type="PANTHER" id="PTHR44103">
    <property type="entry name" value="PROPROTEIN CONVERTASE P"/>
    <property type="match status" value="1"/>
</dbReference>
<feature type="transmembrane region" description="Helical" evidence="8">
    <location>
        <begin position="676"/>
        <end position="698"/>
    </location>
</feature>
<dbReference type="PANTHER" id="PTHR44103:SF1">
    <property type="entry name" value="PROPROTEIN CONVERTASE P"/>
    <property type="match status" value="1"/>
</dbReference>
<dbReference type="Pfam" id="PF00003">
    <property type="entry name" value="7tm_3"/>
    <property type="match status" value="1"/>
</dbReference>
<reference evidence="10" key="1">
    <citation type="submission" date="2021-01" db="EMBL/GenBank/DDBJ databases">
        <authorList>
            <person name="Corre E."/>
            <person name="Pelletier E."/>
            <person name="Niang G."/>
            <person name="Scheremetjew M."/>
            <person name="Finn R."/>
            <person name="Kale V."/>
            <person name="Holt S."/>
            <person name="Cochrane G."/>
            <person name="Meng A."/>
            <person name="Brown T."/>
            <person name="Cohen L."/>
        </authorList>
    </citation>
    <scope>NUCLEOTIDE SEQUENCE</scope>
    <source>
        <strain evidence="10">CCMP645</strain>
    </source>
</reference>
<evidence type="ECO:0000256" key="4">
    <source>
        <dbReference type="ARBA" id="ARBA00022989"/>
    </source>
</evidence>
<keyword evidence="4 8" id="KW-1133">Transmembrane helix</keyword>
<dbReference type="GO" id="GO:0004930">
    <property type="term" value="F:G protein-coupled receptor activity"/>
    <property type="evidence" value="ECO:0007669"/>
    <property type="project" value="InterPro"/>
</dbReference>
<feature type="transmembrane region" description="Helical" evidence="8">
    <location>
        <begin position="646"/>
        <end position="664"/>
    </location>
</feature>
<evidence type="ECO:0000256" key="8">
    <source>
        <dbReference type="SAM" id="Phobius"/>
    </source>
</evidence>
<dbReference type="EMBL" id="HBIZ01044830">
    <property type="protein sequence ID" value="CAE0776054.1"/>
    <property type="molecule type" value="Transcribed_RNA"/>
</dbReference>
<dbReference type="PRINTS" id="PR00248">
    <property type="entry name" value="GPCRMGR"/>
</dbReference>
<comment type="subcellular location">
    <subcellularLocation>
        <location evidence="1">Membrane</location>
        <topology evidence="1">Multi-pass membrane protein</topology>
    </subcellularLocation>
</comment>
<dbReference type="InterPro" id="IPR013517">
    <property type="entry name" value="FG-GAP"/>
</dbReference>
<dbReference type="AlphaFoldDB" id="A0A7S4BTA2"/>
<feature type="transmembrane region" description="Helical" evidence="8">
    <location>
        <begin position="831"/>
        <end position="853"/>
    </location>
</feature>
<keyword evidence="5 8" id="KW-0472">Membrane</keyword>
<dbReference type="Gene3D" id="2.130.10.130">
    <property type="entry name" value="Integrin alpha, N-terminal"/>
    <property type="match status" value="2"/>
</dbReference>
<dbReference type="GO" id="GO:0016020">
    <property type="term" value="C:membrane"/>
    <property type="evidence" value="ECO:0007669"/>
    <property type="project" value="UniProtKB-SubCell"/>
</dbReference>
<evidence type="ECO:0000256" key="6">
    <source>
        <dbReference type="ARBA" id="ARBA00023180"/>
    </source>
</evidence>
<dbReference type="PROSITE" id="PS50259">
    <property type="entry name" value="G_PROTEIN_RECEP_F3_4"/>
    <property type="match status" value="1"/>
</dbReference>
<feature type="region of interest" description="Disordered" evidence="7">
    <location>
        <begin position="952"/>
        <end position="992"/>
    </location>
</feature>
<evidence type="ECO:0000259" key="9">
    <source>
        <dbReference type="PROSITE" id="PS50259"/>
    </source>
</evidence>
<feature type="transmembrane region" description="Helical" evidence="8">
    <location>
        <begin position="769"/>
        <end position="789"/>
    </location>
</feature>
<feature type="domain" description="G-protein coupled receptors family 3 profile" evidence="9">
    <location>
        <begin position="610"/>
        <end position="860"/>
    </location>
</feature>
<keyword evidence="6" id="KW-0325">Glycoprotein</keyword>
<evidence type="ECO:0000256" key="1">
    <source>
        <dbReference type="ARBA" id="ARBA00004141"/>
    </source>
</evidence>
<sequence length="992" mass="107072">MRQFSTRQFSSRRWRRCHSATTGTTNCSMRSWCPLLVVVLQHLAKGIHAESTACSLAKKVVNDSVFRDRSKVTDQAMGARCAVGADIDLDGLMDIVAASSTDNTVAWYRNSGDAGRFSQKRQITYSSNGARIVATGDLNGDGIPDIVSASYYDHSIAWFKNAGDGSLPAVMDAVTHTAINAQGVHLADVDGDGDLDIVAASSGDNTIAWFRNLGVDGAFCEVKNVVDNSVIGVRTVVSGDFDSDGYLDLASASKDDNTFAWYRNLDGKGTFSGKIVINANALGAYSLVAFDVDQDGYLDIVGASNGDDTVAVYRNIDGKGNFERIVVYDAANFVLSVTAGDFDRDGDVDIASASYFDGAIRWYENAGDSKRWILHDLIVDPAIQGHYVFAEDMDGDGDLDIIASTMAENTVSVFYASTSCDGSKQSPSAACCTSNTHWNGTRCVACPHGTYDARRGEVATVAESCRPCPATCTIPGLKEIPATCKHVSGCSDPEAKIAGCDCGSNMFKSAANDQCTPCSKGTVKVALPYARNASFVRPGTWPGFDESRCQLYEAAECTRADYRYTLSECSAQSKRTVSFFWLPSSTCTINRRLPEDQEIKCEYVPLNSPIYYATVSVAAAVLAIYVCMLVVLALKRRYKPIQTGQPKMLASMVVGAIFIEMYIFDSPGPRTPITCTAPTVLLAIGFSLVFGVLLVKTMRIWRLFDNPKLKKVAFTELDAAKQIVAILSVDAILLTWSALESDVPRDESFSVPYAGEITLQTCGSSAGPGLAVLIIYKVFLILACCFFAFKTRKLRSSYGEARHIFLAVSQIAAISALWLPIVFTVGLDDPLLTYVVTSFALLSSIFIVIYLVVGLRCVYAFTTRVADSADSMPSGRSVVNSLKSEEILTSHHAAEGSTRRIAPSNQGPLFECKSRIFALEEELYEAREQLKLLLSGASSQCLAAADTTEKSDEAQSLQSHKIRPCIAESSSNRSSGPPPAKVNTVQFDGATP</sequence>
<dbReference type="CDD" id="cd15047">
    <property type="entry name" value="7tmC_GABA-B-like"/>
    <property type="match status" value="1"/>
</dbReference>
<name>A0A7S4BTA2_CHRCT</name>
<feature type="transmembrane region" description="Helical" evidence="8">
    <location>
        <begin position="610"/>
        <end position="634"/>
    </location>
</feature>
<protein>
    <recommendedName>
        <fullName evidence="9">G-protein coupled receptors family 3 profile domain-containing protein</fullName>
    </recommendedName>
</protein>
<dbReference type="InterPro" id="IPR017978">
    <property type="entry name" value="GPCR_3_C"/>
</dbReference>
<organism evidence="10">
    <name type="scientific">Chrysotila carterae</name>
    <name type="common">Marine alga</name>
    <name type="synonym">Syracosphaera carterae</name>
    <dbReference type="NCBI Taxonomy" id="13221"/>
    <lineage>
        <taxon>Eukaryota</taxon>
        <taxon>Haptista</taxon>
        <taxon>Haptophyta</taxon>
        <taxon>Prymnesiophyceae</taxon>
        <taxon>Isochrysidales</taxon>
        <taxon>Isochrysidaceae</taxon>
        <taxon>Chrysotila</taxon>
    </lineage>
</organism>
<dbReference type="Pfam" id="PF13517">
    <property type="entry name" value="FG-GAP_3"/>
    <property type="match status" value="3"/>
</dbReference>
<gene>
    <name evidence="10" type="ORF">PCAR00345_LOCUS28690</name>
</gene>
<accession>A0A7S4BTA2</accession>
<evidence type="ECO:0000256" key="3">
    <source>
        <dbReference type="ARBA" id="ARBA00022729"/>
    </source>
</evidence>
<evidence type="ECO:0000256" key="2">
    <source>
        <dbReference type="ARBA" id="ARBA00022692"/>
    </source>
</evidence>
<evidence type="ECO:0000256" key="7">
    <source>
        <dbReference type="SAM" id="MobiDB-lite"/>
    </source>
</evidence>
<evidence type="ECO:0000256" key="5">
    <source>
        <dbReference type="ARBA" id="ARBA00023136"/>
    </source>
</evidence>
<feature type="transmembrane region" description="Helical" evidence="8">
    <location>
        <begin position="801"/>
        <end position="825"/>
    </location>
</feature>
<evidence type="ECO:0000313" key="10">
    <source>
        <dbReference type="EMBL" id="CAE0776054.1"/>
    </source>
</evidence>
<dbReference type="SUPFAM" id="SSF69318">
    <property type="entry name" value="Integrin alpha N-terminal domain"/>
    <property type="match status" value="1"/>
</dbReference>
<dbReference type="InterPro" id="IPR000337">
    <property type="entry name" value="GPCR_3"/>
</dbReference>
<proteinExistence type="predicted"/>
<keyword evidence="2 8" id="KW-0812">Transmembrane</keyword>
<dbReference type="InterPro" id="IPR028994">
    <property type="entry name" value="Integrin_alpha_N"/>
</dbReference>